<dbReference type="SUPFAM" id="SSF55464">
    <property type="entry name" value="Origin of replication-binding domain, RBD-like"/>
    <property type="match status" value="1"/>
</dbReference>
<dbReference type="SUPFAM" id="SSF52540">
    <property type="entry name" value="P-loop containing nucleoside triphosphate hydrolases"/>
    <property type="match status" value="2"/>
</dbReference>
<sequence length="1190" mass="129061">MTVSMRVMSAGDGYEYLLRTVAAGDGDRSLSTPLTRYYTEEGTPPGFWMGSGLPYLGTGELTEGGRVSEAQLQLLVGMGRDPITGEPLGEAYRQYASVQERVDQRVADLDSELGPVSRAEQVAAIEAEEAERGTRRAVAGYDLTFSVPKSLSAWWGVADGGTQSLIADAHHQAVAEVVAFLEREVATTRVGAAGPDGAVAHVDVAGVLTTAFDHYDSRSGDPQLHTHVVVSNKVLTVQDQKWRTVAGRPVHASVVALSELYNATLADRITGMFGIEWEAKERGRDRNPAWELAPVPDELISEFSSRSRQIEEEKTHLIDAYRAKHGREPSAKTILKLRAQATLATRPEKRVQSLADLTANWRHRATELLGEDATAWARTLTTAAGEQAALLRADDIPLDTVTDLGQSVVAAVGEKRSTWRRWNLHAEASRQLMGVRFASAEDREAITGMVTDAAEQASLRLTPPELASSPVVFRRPDGSSRFRHPSAILYSTEELLAAEDRLLDRSHATTGPTVELATVEKITSGPDAEGRRLGPDQADALQRIAVSGRVVDVLVGPAGAGKTTAMSALKRAWEKQHGTGSVVGLAPSENAAQVLGEELGIETENTARWWQMHLLHGTTFDKDQLVILDEASLAGTGSLDRITGLAEQAGAKVLLVGDWSQLQAVDAGGAFGMLVHDRDDAPELTDVHRFTHRWEKANSLALRHGHTPAIDTLIEHDRVRGGEQDAMVDAAYTAWRADVQAGRASILVAETRDAVTQLNERARADLILDRTITPSREVTLHDGTQASKGDRVITRENDRRLRSKNGKNWVRNGDLWTITAVAGDGSITVRPAGRRFGGSLVLPAAYVAEQVELGYAITGHRAQGVTVDTAHTVVTATTTRENFYVAMTRGRHGNYAYVATDTTDDAHVAPHPSDNPDATARSVLYGVLQHVGAELSAHETITAEHERWGSIGQVAAEYETIAQAGQHDRWATLLEVSGLTEGQVDLVLGSDAYGALSAELRRTEANHHDLDVLFPRLVAARGFADADDIASVLHHRLARATARPAGSGRTRRSPRLIAGLIPYASGVTDPEMHHALTEREELIEHRASAVLDRDLNEREPWTAALGTKPPDARTAQRWRQAGRVVAAYRDRYQITDDTPLGPDAASDAQKLDAARADAALRRAQQLAAQTNAAHRNEPEHIVETRQGRTL</sequence>
<reference evidence="3 4" key="1">
    <citation type="submission" date="2022-09" db="EMBL/GenBank/DDBJ databases">
        <title>Complete genome sequence of Janibacter terrae strain COS04-44, PCL-degrading bacteria isolated from oil spilled coast.</title>
        <authorList>
            <person name="Park H."/>
            <person name="Kim J.Y."/>
            <person name="An S.H."/>
            <person name="Lee C.M."/>
            <person name="Weon H.-Y."/>
        </authorList>
    </citation>
    <scope>NUCLEOTIDE SEQUENCE [LARGE SCALE GENOMIC DNA]</scope>
    <source>
        <strain evidence="3 4">COS04-44</strain>
    </source>
</reference>
<feature type="domain" description="TrwC relaxase" evidence="2">
    <location>
        <begin position="10"/>
        <end position="367"/>
    </location>
</feature>
<accession>A0ABZ2FFB9</accession>
<dbReference type="InterPro" id="IPR014862">
    <property type="entry name" value="TrwC"/>
</dbReference>
<dbReference type="Gene3D" id="2.30.30.940">
    <property type="match status" value="1"/>
</dbReference>
<proteinExistence type="predicted"/>
<keyword evidence="4" id="KW-1185">Reference proteome</keyword>
<organism evidence="3 4">
    <name type="scientific">Janibacter terrae</name>
    <dbReference type="NCBI Taxonomy" id="103817"/>
    <lineage>
        <taxon>Bacteria</taxon>
        <taxon>Bacillati</taxon>
        <taxon>Actinomycetota</taxon>
        <taxon>Actinomycetes</taxon>
        <taxon>Micrococcales</taxon>
        <taxon>Intrasporangiaceae</taxon>
        <taxon>Janibacter</taxon>
    </lineage>
</organism>
<evidence type="ECO:0000313" key="4">
    <source>
        <dbReference type="Proteomes" id="UP001381003"/>
    </source>
</evidence>
<dbReference type="CDD" id="cd18809">
    <property type="entry name" value="SF1_C_RecD"/>
    <property type="match status" value="1"/>
</dbReference>
<dbReference type="RefSeq" id="WP_338538731.1">
    <property type="nucleotide sequence ID" value="NZ_CP104874.1"/>
</dbReference>
<dbReference type="Gene3D" id="3.40.50.300">
    <property type="entry name" value="P-loop containing nucleotide triphosphate hydrolases"/>
    <property type="match status" value="2"/>
</dbReference>
<name>A0ABZ2FFB9_9MICO</name>
<dbReference type="NCBIfam" id="NF041492">
    <property type="entry name" value="MobF"/>
    <property type="match status" value="1"/>
</dbReference>
<feature type="region of interest" description="Disordered" evidence="1">
    <location>
        <begin position="1169"/>
        <end position="1190"/>
    </location>
</feature>
<evidence type="ECO:0000256" key="1">
    <source>
        <dbReference type="SAM" id="MobiDB-lite"/>
    </source>
</evidence>
<gene>
    <name evidence="3" type="ORF">N5P18_03880</name>
</gene>
<protein>
    <submittedName>
        <fullName evidence="3">Relaxase domain-containing protein</fullName>
    </submittedName>
</protein>
<evidence type="ECO:0000259" key="2">
    <source>
        <dbReference type="Pfam" id="PF08751"/>
    </source>
</evidence>
<dbReference type="Pfam" id="PF08751">
    <property type="entry name" value="TrwC"/>
    <property type="match status" value="1"/>
</dbReference>
<dbReference type="InterPro" id="IPR027417">
    <property type="entry name" value="P-loop_NTPase"/>
</dbReference>
<dbReference type="Proteomes" id="UP001381003">
    <property type="component" value="Chromosome"/>
</dbReference>
<dbReference type="Pfam" id="PF13604">
    <property type="entry name" value="AAA_30"/>
    <property type="match status" value="1"/>
</dbReference>
<feature type="compositionally biased region" description="Basic and acidic residues" evidence="1">
    <location>
        <begin position="1174"/>
        <end position="1190"/>
    </location>
</feature>
<evidence type="ECO:0000313" key="3">
    <source>
        <dbReference type="EMBL" id="WWF06022.1"/>
    </source>
</evidence>
<dbReference type="EMBL" id="CP104874">
    <property type="protein sequence ID" value="WWF06022.1"/>
    <property type="molecule type" value="Genomic_DNA"/>
</dbReference>